<dbReference type="RefSeq" id="XP_046059611.1">
    <property type="nucleotide sequence ID" value="XM_046206991.1"/>
</dbReference>
<protein>
    <recommendedName>
        <fullName evidence="2">PWWP domain-containing protein</fullName>
    </recommendedName>
</protein>
<evidence type="ECO:0000313" key="4">
    <source>
        <dbReference type="Proteomes" id="UP000769157"/>
    </source>
</evidence>
<feature type="compositionally biased region" description="Basic residues" evidence="1">
    <location>
        <begin position="188"/>
        <end position="203"/>
    </location>
</feature>
<dbReference type="Pfam" id="PF00855">
    <property type="entry name" value="PWWP"/>
    <property type="match status" value="1"/>
</dbReference>
<dbReference type="OrthoDB" id="62853at2759"/>
<feature type="compositionally biased region" description="Acidic residues" evidence="1">
    <location>
        <begin position="207"/>
        <end position="218"/>
    </location>
</feature>
<evidence type="ECO:0000259" key="2">
    <source>
        <dbReference type="PROSITE" id="PS50812"/>
    </source>
</evidence>
<dbReference type="AlphaFoldDB" id="A0A9P8NZN6"/>
<feature type="compositionally biased region" description="Acidic residues" evidence="1">
    <location>
        <begin position="346"/>
        <end position="357"/>
    </location>
</feature>
<accession>A0A9P8NZN6</accession>
<dbReference type="EMBL" id="JAEUBE010000378">
    <property type="protein sequence ID" value="KAH3662522.1"/>
    <property type="molecule type" value="Genomic_DNA"/>
</dbReference>
<sequence length="377" mass="42564">MKFHPMFSPGSLVLTKIKGFPEWPSRVIDYEQLPEKIQKIRPASAAGRRRRRGDSDTRSVCVKFYGDDEYFWCSEKDLKPLDDDAVTSYLVKKGELPDVDGNFRVKRASKVSSLTNAYLCANNKDVSAEDFALYGSYGKVGEDDEDYEEDEDEYEEEEDDEEEEEDEDEEGEESDDESDEEEASYGKSGRKRSNGTAQSRKRRKVDESDDESDDESGDSDWGLDSGVEDAGLDIEPVKAHDLVEDVKKSTKFLSDIRVQIQKVAFPADGEVDYSSANKQLEPAVNKLAGQKTVSRAVLKSTNIAKVLVLILKKPEFAKLKVARKIATILKNWLDLKVAPDEHWADDYESEPEEEQEPEEHKQESVPPEVKPEPVNGS</sequence>
<dbReference type="SMART" id="SM00293">
    <property type="entry name" value="PWWP"/>
    <property type="match status" value="1"/>
</dbReference>
<dbReference type="Proteomes" id="UP000769157">
    <property type="component" value="Unassembled WGS sequence"/>
</dbReference>
<comment type="caution">
    <text evidence="3">The sequence shown here is derived from an EMBL/GenBank/DDBJ whole genome shotgun (WGS) entry which is preliminary data.</text>
</comment>
<evidence type="ECO:0000313" key="3">
    <source>
        <dbReference type="EMBL" id="KAH3662522.1"/>
    </source>
</evidence>
<feature type="compositionally biased region" description="Low complexity" evidence="1">
    <location>
        <begin position="364"/>
        <end position="377"/>
    </location>
</feature>
<dbReference type="GeneID" id="70237738"/>
<feature type="region of interest" description="Disordered" evidence="1">
    <location>
        <begin position="343"/>
        <end position="377"/>
    </location>
</feature>
<feature type="region of interest" description="Disordered" evidence="1">
    <location>
        <begin position="137"/>
        <end position="228"/>
    </location>
</feature>
<reference evidence="3" key="1">
    <citation type="journal article" date="2021" name="Open Biol.">
        <title>Shared evolutionary footprints suggest mitochondrial oxidative damage underlies multiple complex I losses in fungi.</title>
        <authorList>
            <person name="Schikora-Tamarit M.A."/>
            <person name="Marcet-Houben M."/>
            <person name="Nosek J."/>
            <person name="Gabaldon T."/>
        </authorList>
    </citation>
    <scope>NUCLEOTIDE SEQUENCE</scope>
    <source>
        <strain evidence="3">CBS6075</strain>
    </source>
</reference>
<reference evidence="3" key="2">
    <citation type="submission" date="2021-01" db="EMBL/GenBank/DDBJ databases">
        <authorList>
            <person name="Schikora-Tamarit M.A."/>
        </authorList>
    </citation>
    <scope>NUCLEOTIDE SEQUENCE</scope>
    <source>
        <strain evidence="3">CBS6075</strain>
    </source>
</reference>
<evidence type="ECO:0000256" key="1">
    <source>
        <dbReference type="SAM" id="MobiDB-lite"/>
    </source>
</evidence>
<dbReference type="InterPro" id="IPR000313">
    <property type="entry name" value="PWWP_dom"/>
</dbReference>
<feature type="compositionally biased region" description="Acidic residues" evidence="1">
    <location>
        <begin position="142"/>
        <end position="183"/>
    </location>
</feature>
<dbReference type="PROSITE" id="PS50812">
    <property type="entry name" value="PWWP"/>
    <property type="match status" value="1"/>
</dbReference>
<organism evidence="3 4">
    <name type="scientific">Ogataea philodendri</name>
    <dbReference type="NCBI Taxonomy" id="1378263"/>
    <lineage>
        <taxon>Eukaryota</taxon>
        <taxon>Fungi</taxon>
        <taxon>Dikarya</taxon>
        <taxon>Ascomycota</taxon>
        <taxon>Saccharomycotina</taxon>
        <taxon>Pichiomycetes</taxon>
        <taxon>Pichiales</taxon>
        <taxon>Pichiaceae</taxon>
        <taxon>Ogataea</taxon>
    </lineage>
</organism>
<dbReference type="SUPFAM" id="SSF63748">
    <property type="entry name" value="Tudor/PWWP/MBT"/>
    <property type="match status" value="1"/>
</dbReference>
<dbReference type="Gene3D" id="2.30.30.140">
    <property type="match status" value="1"/>
</dbReference>
<keyword evidence="4" id="KW-1185">Reference proteome</keyword>
<name>A0A9P8NZN6_9ASCO</name>
<gene>
    <name evidence="3" type="ORF">OGAPHI_005774</name>
</gene>
<proteinExistence type="predicted"/>
<feature type="domain" description="PWWP" evidence="2">
    <location>
        <begin position="9"/>
        <end position="84"/>
    </location>
</feature>